<name>A0A0C3FP58_PILCF</name>
<dbReference type="CDD" id="cd19481">
    <property type="entry name" value="RecA-like_protease"/>
    <property type="match status" value="1"/>
</dbReference>
<dbReference type="GO" id="GO:0016887">
    <property type="term" value="F:ATP hydrolysis activity"/>
    <property type="evidence" value="ECO:0007669"/>
    <property type="project" value="InterPro"/>
</dbReference>
<dbReference type="Gene3D" id="3.40.50.300">
    <property type="entry name" value="P-loop containing nucleotide triphosphate hydrolases"/>
    <property type="match status" value="1"/>
</dbReference>
<feature type="non-terminal residue" evidence="4">
    <location>
        <position position="1"/>
    </location>
</feature>
<gene>
    <name evidence="4" type="ORF">PILCRDRAFT_65926</name>
</gene>
<dbReference type="InParanoid" id="A0A0C3FP58"/>
<dbReference type="SMART" id="SM00382">
    <property type="entry name" value="AAA"/>
    <property type="match status" value="1"/>
</dbReference>
<dbReference type="HOGENOM" id="CLU_000688_21_3_1"/>
<dbReference type="Proteomes" id="UP000054166">
    <property type="component" value="Unassembled WGS sequence"/>
</dbReference>
<keyword evidence="1" id="KW-0547">Nucleotide-binding</keyword>
<organism evidence="4 5">
    <name type="scientific">Piloderma croceum (strain F 1598)</name>
    <dbReference type="NCBI Taxonomy" id="765440"/>
    <lineage>
        <taxon>Eukaryota</taxon>
        <taxon>Fungi</taxon>
        <taxon>Dikarya</taxon>
        <taxon>Basidiomycota</taxon>
        <taxon>Agaricomycotina</taxon>
        <taxon>Agaricomycetes</taxon>
        <taxon>Agaricomycetidae</taxon>
        <taxon>Atheliales</taxon>
        <taxon>Atheliaceae</taxon>
        <taxon>Piloderma</taxon>
    </lineage>
</organism>
<dbReference type="GO" id="GO:0005524">
    <property type="term" value="F:ATP binding"/>
    <property type="evidence" value="ECO:0007669"/>
    <property type="project" value="UniProtKB-KW"/>
</dbReference>
<dbReference type="AlphaFoldDB" id="A0A0C3FP58"/>
<keyword evidence="2" id="KW-0067">ATP-binding</keyword>
<sequence>VLLYGPPGTGKTMLCRALAHDCDARMLLVKPSDIYDKWVGESEKNARSLFSLACRLAPCVVFIDEVDALFVARNNPDSHSSWRRDVLTEFMQAMDGLQSAQTNKEKGVVVVGATNRVS</sequence>
<accession>A0A0C3FP58</accession>
<dbReference type="PANTHER" id="PTHR45644:SF56">
    <property type="entry name" value="AAA ATPASE, PUTATIVE (AFU_ORTHOLOGUE AFUA_2G12920)-RELATED"/>
    <property type="match status" value="1"/>
</dbReference>
<reference evidence="5" key="2">
    <citation type="submission" date="2015-01" db="EMBL/GenBank/DDBJ databases">
        <title>Evolutionary Origins and Diversification of the Mycorrhizal Mutualists.</title>
        <authorList>
            <consortium name="DOE Joint Genome Institute"/>
            <consortium name="Mycorrhizal Genomics Consortium"/>
            <person name="Kohler A."/>
            <person name="Kuo A."/>
            <person name="Nagy L.G."/>
            <person name="Floudas D."/>
            <person name="Copeland A."/>
            <person name="Barry K.W."/>
            <person name="Cichocki N."/>
            <person name="Veneault-Fourrey C."/>
            <person name="LaButti K."/>
            <person name="Lindquist E.A."/>
            <person name="Lipzen A."/>
            <person name="Lundell T."/>
            <person name="Morin E."/>
            <person name="Murat C."/>
            <person name="Riley R."/>
            <person name="Ohm R."/>
            <person name="Sun H."/>
            <person name="Tunlid A."/>
            <person name="Henrissat B."/>
            <person name="Grigoriev I.V."/>
            <person name="Hibbett D.S."/>
            <person name="Martin F."/>
        </authorList>
    </citation>
    <scope>NUCLEOTIDE SEQUENCE [LARGE SCALE GENOMIC DNA]</scope>
    <source>
        <strain evidence="5">F 1598</strain>
    </source>
</reference>
<dbReference type="InterPro" id="IPR027417">
    <property type="entry name" value="P-loop_NTPase"/>
</dbReference>
<keyword evidence="5" id="KW-1185">Reference proteome</keyword>
<dbReference type="SUPFAM" id="SSF52540">
    <property type="entry name" value="P-loop containing nucleoside triphosphate hydrolases"/>
    <property type="match status" value="1"/>
</dbReference>
<dbReference type="InterPro" id="IPR051701">
    <property type="entry name" value="Mito_OM_Translocase_MSP1"/>
</dbReference>
<dbReference type="EMBL" id="KN832984">
    <property type="protein sequence ID" value="KIM85635.1"/>
    <property type="molecule type" value="Genomic_DNA"/>
</dbReference>
<reference evidence="4 5" key="1">
    <citation type="submission" date="2014-04" db="EMBL/GenBank/DDBJ databases">
        <authorList>
            <consortium name="DOE Joint Genome Institute"/>
            <person name="Kuo A."/>
            <person name="Tarkka M."/>
            <person name="Buscot F."/>
            <person name="Kohler A."/>
            <person name="Nagy L.G."/>
            <person name="Floudas D."/>
            <person name="Copeland A."/>
            <person name="Barry K.W."/>
            <person name="Cichocki N."/>
            <person name="Veneault-Fourrey C."/>
            <person name="LaButti K."/>
            <person name="Lindquist E.A."/>
            <person name="Lipzen A."/>
            <person name="Lundell T."/>
            <person name="Morin E."/>
            <person name="Murat C."/>
            <person name="Sun H."/>
            <person name="Tunlid A."/>
            <person name="Henrissat B."/>
            <person name="Grigoriev I.V."/>
            <person name="Hibbett D.S."/>
            <person name="Martin F."/>
            <person name="Nordberg H.P."/>
            <person name="Cantor M.N."/>
            <person name="Hua S.X."/>
        </authorList>
    </citation>
    <scope>NUCLEOTIDE SEQUENCE [LARGE SCALE GENOMIC DNA]</scope>
    <source>
        <strain evidence="4 5">F 1598</strain>
    </source>
</reference>
<evidence type="ECO:0000313" key="5">
    <source>
        <dbReference type="Proteomes" id="UP000054166"/>
    </source>
</evidence>
<dbReference type="InterPro" id="IPR003959">
    <property type="entry name" value="ATPase_AAA_core"/>
</dbReference>
<dbReference type="OrthoDB" id="39734at2759"/>
<evidence type="ECO:0000256" key="1">
    <source>
        <dbReference type="ARBA" id="ARBA00022741"/>
    </source>
</evidence>
<evidence type="ECO:0000259" key="3">
    <source>
        <dbReference type="SMART" id="SM00382"/>
    </source>
</evidence>
<dbReference type="InterPro" id="IPR003593">
    <property type="entry name" value="AAA+_ATPase"/>
</dbReference>
<dbReference type="PANTHER" id="PTHR45644">
    <property type="entry name" value="AAA ATPASE, PUTATIVE (AFU_ORTHOLOGUE AFUA_2G12920)-RELATED-RELATED"/>
    <property type="match status" value="1"/>
</dbReference>
<feature type="domain" description="AAA+ ATPase" evidence="3">
    <location>
        <begin position="1"/>
        <end position="95"/>
    </location>
</feature>
<evidence type="ECO:0000313" key="4">
    <source>
        <dbReference type="EMBL" id="KIM85635.1"/>
    </source>
</evidence>
<proteinExistence type="predicted"/>
<evidence type="ECO:0000256" key="2">
    <source>
        <dbReference type="ARBA" id="ARBA00022840"/>
    </source>
</evidence>
<dbReference type="STRING" id="765440.A0A0C3FP58"/>
<dbReference type="Pfam" id="PF00004">
    <property type="entry name" value="AAA"/>
    <property type="match status" value="1"/>
</dbReference>
<protein>
    <recommendedName>
        <fullName evidence="3">AAA+ ATPase domain-containing protein</fullName>
    </recommendedName>
</protein>
<dbReference type="GO" id="GO:0005741">
    <property type="term" value="C:mitochondrial outer membrane"/>
    <property type="evidence" value="ECO:0007669"/>
    <property type="project" value="TreeGrafter"/>
</dbReference>